<feature type="active site" description="Nucleophile" evidence="6">
    <location>
        <position position="87"/>
    </location>
</feature>
<dbReference type="EMBL" id="JBJYXY010000001">
    <property type="protein sequence ID" value="MFN2975794.1"/>
    <property type="molecule type" value="Genomic_DNA"/>
</dbReference>
<keyword evidence="2 6" id="KW-0378">Hydrolase</keyword>
<feature type="active site" description="Charge relay system" evidence="6">
    <location>
        <position position="178"/>
    </location>
</feature>
<evidence type="ECO:0000256" key="5">
    <source>
        <dbReference type="ARBA" id="ARBA00049534"/>
    </source>
</evidence>
<keyword evidence="3 6" id="KW-0315">Glutamine amidotransferase</keyword>
<comment type="catalytic activity">
    <reaction evidence="5 6">
        <text>L-glutamine + H2O = L-glutamate + NH4(+)</text>
        <dbReference type="Rhea" id="RHEA:15889"/>
        <dbReference type="ChEBI" id="CHEBI:15377"/>
        <dbReference type="ChEBI" id="CHEBI:28938"/>
        <dbReference type="ChEBI" id="CHEBI:29985"/>
        <dbReference type="ChEBI" id="CHEBI:58359"/>
        <dbReference type="EC" id="3.5.1.2"/>
    </reaction>
</comment>
<dbReference type="PIRSF" id="PIRSF005639">
    <property type="entry name" value="Glut_amidoT_SNO"/>
    <property type="match status" value="1"/>
</dbReference>
<feature type="binding site" evidence="6">
    <location>
        <begin position="142"/>
        <end position="143"/>
    </location>
    <ligand>
        <name>L-glutamine</name>
        <dbReference type="ChEBI" id="CHEBI:58359"/>
    </ligand>
</feature>
<dbReference type="Proteomes" id="UP001634747">
    <property type="component" value="Unassembled WGS sequence"/>
</dbReference>
<keyword evidence="8" id="KW-1185">Reference proteome</keyword>
<dbReference type="InterPro" id="IPR029062">
    <property type="entry name" value="Class_I_gatase-like"/>
</dbReference>
<gene>
    <name evidence="6 7" type="primary">pdxT</name>
    <name evidence="7" type="ORF">ACK2TP_08470</name>
</gene>
<dbReference type="SUPFAM" id="SSF52317">
    <property type="entry name" value="Class I glutamine amidotransferase-like"/>
    <property type="match status" value="1"/>
</dbReference>
<evidence type="ECO:0000256" key="2">
    <source>
        <dbReference type="ARBA" id="ARBA00022801"/>
    </source>
</evidence>
<accession>A0ABW9KJ73</accession>
<dbReference type="PANTHER" id="PTHR31559:SF0">
    <property type="entry name" value="PYRIDOXAL 5'-PHOSPHATE SYNTHASE SUBUNIT SNO1-RELATED"/>
    <property type="match status" value="1"/>
</dbReference>
<protein>
    <recommendedName>
        <fullName evidence="6">Pyridoxal 5'-phosphate synthase subunit PdxT</fullName>
        <ecNumber evidence="6">4.3.3.6</ecNumber>
    </recommendedName>
    <alternativeName>
        <fullName evidence="6">Pdx2</fullName>
    </alternativeName>
    <alternativeName>
        <fullName evidence="6">Pyridoxal 5'-phosphate synthase glutaminase subunit</fullName>
        <ecNumber evidence="6">3.5.1.2</ecNumber>
    </alternativeName>
</protein>
<comment type="similarity">
    <text evidence="1 6">Belongs to the glutaminase PdxT/SNO family.</text>
</comment>
<evidence type="ECO:0000256" key="6">
    <source>
        <dbReference type="HAMAP-Rule" id="MF_01615"/>
    </source>
</evidence>
<evidence type="ECO:0000256" key="3">
    <source>
        <dbReference type="ARBA" id="ARBA00022962"/>
    </source>
</evidence>
<feature type="binding site" evidence="6">
    <location>
        <begin position="56"/>
        <end position="58"/>
    </location>
    <ligand>
        <name>L-glutamine</name>
        <dbReference type="ChEBI" id="CHEBI:58359"/>
    </ligand>
</feature>
<feature type="binding site" evidence="6">
    <location>
        <position position="114"/>
    </location>
    <ligand>
        <name>L-glutamine</name>
        <dbReference type="ChEBI" id="CHEBI:58359"/>
    </ligand>
</feature>
<dbReference type="CDD" id="cd01749">
    <property type="entry name" value="GATase1_PB"/>
    <property type="match status" value="1"/>
</dbReference>
<comment type="caution">
    <text evidence="7">The sequence shown here is derived from an EMBL/GenBank/DDBJ whole genome shotgun (WGS) entry which is preliminary data.</text>
</comment>
<dbReference type="RefSeq" id="WP_263412695.1">
    <property type="nucleotide sequence ID" value="NZ_BAABBH010000001.1"/>
</dbReference>
<dbReference type="InterPro" id="IPR002161">
    <property type="entry name" value="PdxT/SNO"/>
</dbReference>
<reference evidence="7 8" key="1">
    <citation type="submission" date="2024-12" db="EMBL/GenBank/DDBJ databases">
        <authorList>
            <person name="Lee Y."/>
        </authorList>
    </citation>
    <scope>NUCLEOTIDE SEQUENCE [LARGE SCALE GENOMIC DNA]</scope>
    <source>
        <strain evidence="7 8">03SUJ4</strain>
    </source>
</reference>
<comment type="catalytic activity">
    <reaction evidence="6">
        <text>aldehydo-D-ribose 5-phosphate + D-glyceraldehyde 3-phosphate + L-glutamine = pyridoxal 5'-phosphate + L-glutamate + phosphate + 3 H2O + H(+)</text>
        <dbReference type="Rhea" id="RHEA:31507"/>
        <dbReference type="ChEBI" id="CHEBI:15377"/>
        <dbReference type="ChEBI" id="CHEBI:15378"/>
        <dbReference type="ChEBI" id="CHEBI:29985"/>
        <dbReference type="ChEBI" id="CHEBI:43474"/>
        <dbReference type="ChEBI" id="CHEBI:58273"/>
        <dbReference type="ChEBI" id="CHEBI:58359"/>
        <dbReference type="ChEBI" id="CHEBI:59776"/>
        <dbReference type="ChEBI" id="CHEBI:597326"/>
        <dbReference type="EC" id="4.3.3.6"/>
    </reaction>
</comment>
<dbReference type="Gene3D" id="3.40.50.880">
    <property type="match status" value="1"/>
</dbReference>
<keyword evidence="6" id="KW-0663">Pyridoxal phosphate</keyword>
<dbReference type="PROSITE" id="PS51273">
    <property type="entry name" value="GATASE_TYPE_1"/>
    <property type="match status" value="1"/>
</dbReference>
<dbReference type="PROSITE" id="PS51130">
    <property type="entry name" value="PDXT_SNO_2"/>
    <property type="match status" value="1"/>
</dbReference>
<comment type="pathway">
    <text evidence="6">Cofactor biosynthesis; pyridoxal 5'-phosphate biosynthesis.</text>
</comment>
<dbReference type="PANTHER" id="PTHR31559">
    <property type="entry name" value="PYRIDOXAL 5'-PHOSPHATE SYNTHASE SUBUNIT SNO"/>
    <property type="match status" value="1"/>
</dbReference>
<evidence type="ECO:0000313" key="7">
    <source>
        <dbReference type="EMBL" id="MFN2975794.1"/>
    </source>
</evidence>
<evidence type="ECO:0000256" key="1">
    <source>
        <dbReference type="ARBA" id="ARBA00008345"/>
    </source>
</evidence>
<dbReference type="PROSITE" id="PS01236">
    <property type="entry name" value="PDXT_SNO_1"/>
    <property type="match status" value="1"/>
</dbReference>
<keyword evidence="4 6" id="KW-0456">Lyase</keyword>
<feature type="active site" description="Charge relay system" evidence="6">
    <location>
        <position position="180"/>
    </location>
</feature>
<dbReference type="GO" id="GO:0004359">
    <property type="term" value="F:glutaminase activity"/>
    <property type="evidence" value="ECO:0007669"/>
    <property type="project" value="UniProtKB-EC"/>
</dbReference>
<dbReference type="Pfam" id="PF01174">
    <property type="entry name" value="SNO"/>
    <property type="match status" value="1"/>
</dbReference>
<proteinExistence type="inferred from homology"/>
<dbReference type="HAMAP" id="MF_01615">
    <property type="entry name" value="PdxT"/>
    <property type="match status" value="1"/>
</dbReference>
<name>A0ABW9KJ73_9BACT</name>
<dbReference type="InterPro" id="IPR021196">
    <property type="entry name" value="PdxT/SNO_CS"/>
</dbReference>
<comment type="subunit">
    <text evidence="6">In the presence of PdxS, forms a dodecamer of heterodimers. Only shows activity in the heterodimer.</text>
</comment>
<organism evidence="7 8">
    <name type="scientific">Terriglobus aquaticus</name>
    <dbReference type="NCBI Taxonomy" id="940139"/>
    <lineage>
        <taxon>Bacteria</taxon>
        <taxon>Pseudomonadati</taxon>
        <taxon>Acidobacteriota</taxon>
        <taxon>Terriglobia</taxon>
        <taxon>Terriglobales</taxon>
        <taxon>Acidobacteriaceae</taxon>
        <taxon>Terriglobus</taxon>
    </lineage>
</organism>
<comment type="function">
    <text evidence="6">Catalyzes the hydrolysis of glutamine to glutamate and ammonia as part of the biosynthesis of pyridoxal 5'-phosphate. The resulting ammonia molecule is channeled to the active site of PdxS.</text>
</comment>
<sequence>MSDDAHLSHTPRIGVLALQGAFEAHASRLRSLGAETVLVRTPEQLAGLDGLIIPGGESTTFLKHLERGGFFDALKTFARDTPTFGTCAGAILLATGVRNPEQRSLAAMDITVERNAYGRQNESHILETETSIPGGPLEMVYIRAPRIAETGPEVTTLAERNGSPTLVRQGHLLAATFHPELSEDPRVHQLFLDIVRSTK</sequence>
<dbReference type="EC" id="4.3.3.6" evidence="6"/>
<dbReference type="NCBIfam" id="TIGR03800">
    <property type="entry name" value="PLP_synth_Pdx2"/>
    <property type="match status" value="1"/>
</dbReference>
<evidence type="ECO:0000256" key="4">
    <source>
        <dbReference type="ARBA" id="ARBA00023239"/>
    </source>
</evidence>
<dbReference type="GO" id="GO:0036381">
    <property type="term" value="F:pyridoxal 5'-phosphate synthase (glutamine hydrolysing) activity"/>
    <property type="evidence" value="ECO:0007669"/>
    <property type="project" value="UniProtKB-EC"/>
</dbReference>
<dbReference type="EC" id="3.5.1.2" evidence="6"/>
<evidence type="ECO:0000313" key="8">
    <source>
        <dbReference type="Proteomes" id="UP001634747"/>
    </source>
</evidence>